<accession>A0A4Y9XP31</accession>
<comment type="caution">
    <text evidence="3">The sequence shown here is derived from an EMBL/GenBank/DDBJ whole genome shotgun (WGS) entry which is preliminary data.</text>
</comment>
<protein>
    <submittedName>
        <fullName evidence="3">Uncharacterized protein</fullName>
    </submittedName>
</protein>
<feature type="compositionally biased region" description="Basic and acidic residues" evidence="1">
    <location>
        <begin position="386"/>
        <end position="397"/>
    </location>
</feature>
<feature type="transmembrane region" description="Helical" evidence="2">
    <location>
        <begin position="164"/>
        <end position="188"/>
    </location>
</feature>
<evidence type="ECO:0000256" key="2">
    <source>
        <dbReference type="SAM" id="Phobius"/>
    </source>
</evidence>
<gene>
    <name evidence="3" type="ORF">EVG20_g10969</name>
</gene>
<feature type="transmembrane region" description="Helical" evidence="2">
    <location>
        <begin position="221"/>
        <end position="242"/>
    </location>
</feature>
<dbReference type="OrthoDB" id="3357408at2759"/>
<feature type="transmembrane region" description="Helical" evidence="2">
    <location>
        <begin position="130"/>
        <end position="152"/>
    </location>
</feature>
<feature type="transmembrane region" description="Helical" evidence="2">
    <location>
        <begin position="48"/>
        <end position="69"/>
    </location>
</feature>
<evidence type="ECO:0000313" key="4">
    <source>
        <dbReference type="Proteomes" id="UP000298327"/>
    </source>
</evidence>
<name>A0A4Y9XP31_9AGAM</name>
<feature type="compositionally biased region" description="Low complexity" evidence="1">
    <location>
        <begin position="353"/>
        <end position="362"/>
    </location>
</feature>
<dbReference type="Proteomes" id="UP000298327">
    <property type="component" value="Unassembled WGS sequence"/>
</dbReference>
<feature type="transmembrane region" description="Helical" evidence="2">
    <location>
        <begin position="12"/>
        <end position="36"/>
    </location>
</feature>
<dbReference type="EMBL" id="SEOQ01001499">
    <property type="protein sequence ID" value="TFY51508.1"/>
    <property type="molecule type" value="Genomic_DNA"/>
</dbReference>
<feature type="region of interest" description="Disordered" evidence="1">
    <location>
        <begin position="340"/>
        <end position="397"/>
    </location>
</feature>
<keyword evidence="4" id="KW-1185">Reference proteome</keyword>
<sequence length="397" mass="43465">MADAFPIDEAQIVALFLESLFYGTYLVTFGMCMYSLIQRSKNDGFRHWPLFVVAILLFTFATLDVAFLVRHVLDAFIWYRGPGGAKGEFADISYWVNVMKTVDYAAQTSIADGMLIYRCYIVYGRNWMIAAALSVLWVAGMTVEAITCYIEFTLHQNAFLNAGVLSPFITSVLSITLVLNLIATALIVHRIWSLQRRTRDLFVDSRGGQSGGGALTRAMRIIIESGTMYSVSVIVFFAVYLANNNAQYGVSDCVRGPLSESTCCCSLWSALCTGRRPVTVLPLIVVHVHVYQGIAFNLIIIRVEQNKTIEITAHGAHSSERVGSGGKPPEVISLHFRRGRVGTGHTGFSSNPSETVESSLGESGSGSGSGKMDIGWSMSANESDEDKIGRMDASVRV</sequence>
<feature type="transmembrane region" description="Helical" evidence="2">
    <location>
        <begin position="280"/>
        <end position="301"/>
    </location>
</feature>
<proteinExistence type="predicted"/>
<keyword evidence="2" id="KW-0812">Transmembrane</keyword>
<reference evidence="3 4" key="1">
    <citation type="submission" date="2019-02" db="EMBL/GenBank/DDBJ databases">
        <title>Genome sequencing of the rare red list fungi Dentipellis fragilis.</title>
        <authorList>
            <person name="Buettner E."/>
            <person name="Kellner H."/>
        </authorList>
    </citation>
    <scope>NUCLEOTIDE SEQUENCE [LARGE SCALE GENOMIC DNA]</scope>
    <source>
        <strain evidence="3 4">DSM 105465</strain>
    </source>
</reference>
<keyword evidence="2" id="KW-0472">Membrane</keyword>
<keyword evidence="2" id="KW-1133">Transmembrane helix</keyword>
<evidence type="ECO:0000313" key="3">
    <source>
        <dbReference type="EMBL" id="TFY51508.1"/>
    </source>
</evidence>
<organism evidence="3 4">
    <name type="scientific">Dentipellis fragilis</name>
    <dbReference type="NCBI Taxonomy" id="205917"/>
    <lineage>
        <taxon>Eukaryota</taxon>
        <taxon>Fungi</taxon>
        <taxon>Dikarya</taxon>
        <taxon>Basidiomycota</taxon>
        <taxon>Agaricomycotina</taxon>
        <taxon>Agaricomycetes</taxon>
        <taxon>Russulales</taxon>
        <taxon>Hericiaceae</taxon>
        <taxon>Dentipellis</taxon>
    </lineage>
</organism>
<dbReference type="AlphaFoldDB" id="A0A4Y9XP31"/>
<evidence type="ECO:0000256" key="1">
    <source>
        <dbReference type="SAM" id="MobiDB-lite"/>
    </source>
</evidence>
<feature type="transmembrane region" description="Helical" evidence="2">
    <location>
        <begin position="104"/>
        <end position="123"/>
    </location>
</feature>